<dbReference type="Pfam" id="PF20700">
    <property type="entry name" value="Mutator"/>
    <property type="match status" value="1"/>
</dbReference>
<protein>
    <recommendedName>
        <fullName evidence="2">Mutator-like transposase domain-containing protein</fullName>
    </recommendedName>
</protein>
<reference evidence="3 4" key="1">
    <citation type="submission" date="2016-03" db="EMBL/GenBank/DDBJ databases">
        <title>Cyphomyrmex costatus WGS genome.</title>
        <authorList>
            <person name="Nygaard S."/>
            <person name="Hu H."/>
            <person name="Boomsma J."/>
            <person name="Zhang G."/>
        </authorList>
    </citation>
    <scope>NUCLEOTIDE SEQUENCE [LARGE SCALE GENOMIC DNA]</scope>
    <source>
        <strain evidence="3">MS0001</strain>
        <tissue evidence="3">Whole body</tissue>
    </source>
</reference>
<feature type="non-terminal residue" evidence="3">
    <location>
        <position position="1"/>
    </location>
</feature>
<sequence>DSEYVSASAKELKMKDGKCDREVDESFGYRFINFLTVFSVISQVVVCRECKGDVTFLEGSRRGLGSKIIVKCNNCSDHSINSYSLINDRAYEVNTRMIFAIRLLGIGINGIKKFCAFMDLPKPVFQVTYDKIVSNISIATECVRTLCLKSAAEEEKLLSIEHNNNDGLTVSGDGSWRKRGFSLIDELTIFYGLAIRRNTESVEKMRNDIWATLYHKISTDEQPQHNKCPVGIDSWCSWQQSKALGTLSSYQYKPAMHKNVFEAIKPIYEDLSSDDLLSRCLGGYTQNQNESFNAVVWAIAPITVSSRKTVLDIASDIATITFNEGLSGLFSIYDALGIIVGRSLFDFCMKSDANRIKDAERSISKKSKTARRSLTSSRKELEDQNTNLEGQLYGAGIAK</sequence>
<dbReference type="InterPro" id="IPR049012">
    <property type="entry name" value="Mutator_transp_dom"/>
</dbReference>
<gene>
    <name evidence="3" type="ORF">ALC62_08616</name>
</gene>
<evidence type="ECO:0000259" key="2">
    <source>
        <dbReference type="Pfam" id="PF20700"/>
    </source>
</evidence>
<name>A0A151IGK4_9HYME</name>
<proteinExistence type="predicted"/>
<keyword evidence="4" id="KW-1185">Reference proteome</keyword>
<dbReference type="AlphaFoldDB" id="A0A151IGK4"/>
<evidence type="ECO:0000313" key="3">
    <source>
        <dbReference type="EMBL" id="KYN00606.1"/>
    </source>
</evidence>
<organism evidence="3 4">
    <name type="scientific">Cyphomyrmex costatus</name>
    <dbReference type="NCBI Taxonomy" id="456900"/>
    <lineage>
        <taxon>Eukaryota</taxon>
        <taxon>Metazoa</taxon>
        <taxon>Ecdysozoa</taxon>
        <taxon>Arthropoda</taxon>
        <taxon>Hexapoda</taxon>
        <taxon>Insecta</taxon>
        <taxon>Pterygota</taxon>
        <taxon>Neoptera</taxon>
        <taxon>Endopterygota</taxon>
        <taxon>Hymenoptera</taxon>
        <taxon>Apocrita</taxon>
        <taxon>Aculeata</taxon>
        <taxon>Formicoidea</taxon>
        <taxon>Formicidae</taxon>
        <taxon>Myrmicinae</taxon>
        <taxon>Cyphomyrmex</taxon>
    </lineage>
</organism>
<feature type="region of interest" description="Disordered" evidence="1">
    <location>
        <begin position="362"/>
        <end position="382"/>
    </location>
</feature>
<evidence type="ECO:0000256" key="1">
    <source>
        <dbReference type="SAM" id="MobiDB-lite"/>
    </source>
</evidence>
<feature type="domain" description="Mutator-like transposase" evidence="2">
    <location>
        <begin position="28"/>
        <end position="181"/>
    </location>
</feature>
<accession>A0A151IGK4</accession>
<dbReference type="Proteomes" id="UP000078542">
    <property type="component" value="Unassembled WGS sequence"/>
</dbReference>
<evidence type="ECO:0000313" key="4">
    <source>
        <dbReference type="Proteomes" id="UP000078542"/>
    </source>
</evidence>
<dbReference type="EMBL" id="KQ977674">
    <property type="protein sequence ID" value="KYN00606.1"/>
    <property type="molecule type" value="Genomic_DNA"/>
</dbReference>